<evidence type="ECO:0000313" key="1">
    <source>
        <dbReference type="EMBL" id="KAI8567406.1"/>
    </source>
</evidence>
<name>A0ACC0PQG6_RHOML</name>
<protein>
    <submittedName>
        <fullName evidence="1">Uncharacterized protein</fullName>
    </submittedName>
</protein>
<proteinExistence type="predicted"/>
<keyword evidence="2" id="KW-1185">Reference proteome</keyword>
<evidence type="ECO:0000313" key="2">
    <source>
        <dbReference type="Proteomes" id="UP001062846"/>
    </source>
</evidence>
<accession>A0ACC0PQG6</accession>
<organism evidence="1 2">
    <name type="scientific">Rhododendron molle</name>
    <name type="common">Chinese azalea</name>
    <name type="synonym">Azalea mollis</name>
    <dbReference type="NCBI Taxonomy" id="49168"/>
    <lineage>
        <taxon>Eukaryota</taxon>
        <taxon>Viridiplantae</taxon>
        <taxon>Streptophyta</taxon>
        <taxon>Embryophyta</taxon>
        <taxon>Tracheophyta</taxon>
        <taxon>Spermatophyta</taxon>
        <taxon>Magnoliopsida</taxon>
        <taxon>eudicotyledons</taxon>
        <taxon>Gunneridae</taxon>
        <taxon>Pentapetalae</taxon>
        <taxon>asterids</taxon>
        <taxon>Ericales</taxon>
        <taxon>Ericaceae</taxon>
        <taxon>Ericoideae</taxon>
        <taxon>Rhodoreae</taxon>
        <taxon>Rhododendron</taxon>
    </lineage>
</organism>
<sequence>MDGAWRKDSGDGGYRVVIRDNWGSFVGALMGKQRWCSSPAVAESAAIRAAVRLGISFDLGSVVIESDAQAVVNMVNGPISTSQDLGTIIHDINALSKSFQVCSCSFVRRSCNTVAHEVAGRGLMNSENVNPNITLCNRKRPLSLCHTNTETLKEARHVKLGVICNKKRIREEEEWATVSPSLSAKAVRFGNMQKQKQKGIIITEGTTMGLQSDNGDRSKGFGNMHKQKQKGIIITKGTTMGLQSNLIMEMDRKGKCS</sequence>
<reference evidence="1" key="1">
    <citation type="submission" date="2022-02" db="EMBL/GenBank/DDBJ databases">
        <title>Plant Genome Project.</title>
        <authorList>
            <person name="Zhang R.-G."/>
        </authorList>
    </citation>
    <scope>NUCLEOTIDE SEQUENCE</scope>
    <source>
        <strain evidence="1">AT1</strain>
    </source>
</reference>
<gene>
    <name evidence="1" type="ORF">RHMOL_Rhmol02G0119500</name>
</gene>
<dbReference type="Proteomes" id="UP001062846">
    <property type="component" value="Chromosome 2"/>
</dbReference>
<comment type="caution">
    <text evidence="1">The sequence shown here is derived from an EMBL/GenBank/DDBJ whole genome shotgun (WGS) entry which is preliminary data.</text>
</comment>
<dbReference type="EMBL" id="CM046389">
    <property type="protein sequence ID" value="KAI8567406.1"/>
    <property type="molecule type" value="Genomic_DNA"/>
</dbReference>